<feature type="domain" description="Replication-associated protein G2P N-terminal" evidence="1">
    <location>
        <begin position="112"/>
        <end position="240"/>
    </location>
</feature>
<dbReference type="AlphaFoldDB" id="A0A388T8D8"/>
<name>A0A388T8D8_TERA1</name>
<sequence length="407" mass="47622">MANNKATLIADLFDDDFIMFTDLDNLAWQQSNFINLANLDYVVGTDSVVFYLPHEKYRIKQSCLTKYKCNTADKNNVIPLLYDDGRTGFLRCKDFWLNDGHFNLSQGSGNLFITVNIPKCFNSNNIALPTNEQYRKFWEMFKDFLAENGVVVDLSDIKISRIDIALNVELPNRPPDYYVFFEENLKHHANQIRYFKGSLYIRSKKGGYLLCVYDKAKELREKQDFDIGDINLLRAELRIKGSKRIKSFGKIHGSKFTAESLFSKRNLQSLFTKVYTKELKDFLPVKAKPYPSLWNNTFTWDWLSKHLSWKEINLLLDINTLNISQYLNDRFSDKNDTSAKCRERKRIYALFNKVADFLPDNLYTKLRHELINKYEIVMSAFAGLIDWIDYTSSMIGVDLKEYAIRPP</sequence>
<dbReference type="GO" id="GO:0006260">
    <property type="term" value="P:DNA replication"/>
    <property type="evidence" value="ECO:0007669"/>
    <property type="project" value="InterPro"/>
</dbReference>
<protein>
    <recommendedName>
        <fullName evidence="1">Replication-associated protein G2P N-terminal domain-containing protein</fullName>
    </recommendedName>
</protein>
<gene>
    <name evidence="2" type="ORF">NO1_0347</name>
</gene>
<proteinExistence type="predicted"/>
<keyword evidence="3" id="KW-1185">Reference proteome</keyword>
<accession>A0A388T8D8</accession>
<organism evidence="2 3">
    <name type="scientific">Termititenax aidoneus</name>
    <dbReference type="NCBI Taxonomy" id="2218524"/>
    <lineage>
        <taxon>Bacteria</taxon>
        <taxon>Bacillati</taxon>
        <taxon>Candidatus Margulisiibacteriota</taxon>
        <taxon>Candidatus Termititenacia</taxon>
        <taxon>Candidatus Termititenacales</taxon>
        <taxon>Candidatus Termititenacaceae</taxon>
        <taxon>Candidatus Termititenax</taxon>
    </lineage>
</organism>
<dbReference type="Pfam" id="PF05144">
    <property type="entry name" value="Phage_CRI"/>
    <property type="match status" value="1"/>
</dbReference>
<reference evidence="2 3" key="1">
    <citation type="journal article" date="2019" name="ISME J.">
        <title>Genome analyses of uncultured TG2/ZB3 bacteria in 'Margulisbacteria' specifically attached to ectosymbiotic spirochetes of protists in the termite gut.</title>
        <authorList>
            <person name="Utami Y.D."/>
            <person name="Kuwahara H."/>
            <person name="Igai K."/>
            <person name="Murakami T."/>
            <person name="Sugaya K."/>
            <person name="Morikawa T."/>
            <person name="Nagura Y."/>
            <person name="Yuki M."/>
            <person name="Deevong P."/>
            <person name="Inoue T."/>
            <person name="Kihara K."/>
            <person name="Lo N."/>
            <person name="Yamada A."/>
            <person name="Ohkuma M."/>
            <person name="Hongoh Y."/>
        </authorList>
    </citation>
    <scope>NUCLEOTIDE SEQUENCE [LARGE SCALE GENOMIC DNA]</scope>
    <source>
        <strain evidence="2">NkOx7-01</strain>
    </source>
</reference>
<dbReference type="Proteomes" id="UP000269352">
    <property type="component" value="Unassembled WGS sequence"/>
</dbReference>
<evidence type="ECO:0000313" key="2">
    <source>
        <dbReference type="EMBL" id="GBR72890.1"/>
    </source>
</evidence>
<evidence type="ECO:0000313" key="3">
    <source>
        <dbReference type="Proteomes" id="UP000269352"/>
    </source>
</evidence>
<dbReference type="EMBL" id="BGZN01000003">
    <property type="protein sequence ID" value="GBR72890.1"/>
    <property type="molecule type" value="Genomic_DNA"/>
</dbReference>
<comment type="caution">
    <text evidence="2">The sequence shown here is derived from an EMBL/GenBank/DDBJ whole genome shotgun (WGS) entry which is preliminary data.</text>
</comment>
<dbReference type="InterPro" id="IPR022686">
    <property type="entry name" value="G2P_N"/>
</dbReference>
<evidence type="ECO:0000259" key="1">
    <source>
        <dbReference type="Pfam" id="PF05144"/>
    </source>
</evidence>